<accession>A0ACD3AR74</accession>
<proteinExistence type="predicted"/>
<protein>
    <submittedName>
        <fullName evidence="1">Uncharacterized protein</fullName>
    </submittedName>
</protein>
<gene>
    <name evidence="1" type="ORF">BDN72DRAFT_879127</name>
</gene>
<dbReference type="Proteomes" id="UP000308600">
    <property type="component" value="Unassembled WGS sequence"/>
</dbReference>
<evidence type="ECO:0000313" key="1">
    <source>
        <dbReference type="EMBL" id="TFK68218.1"/>
    </source>
</evidence>
<keyword evidence="2" id="KW-1185">Reference proteome</keyword>
<name>A0ACD3AR74_9AGAR</name>
<sequence length="411" mass="44038">MPRPANASQNGEPDLTAITSIPGNSVAEMDIDPILQGQDESTLVLTPPATMASSKGPSGLESVEKSTPSGASIGATTAASVTKEVATPTSATMATMLSKDQFADGNDSAERTRQNSLATDFAEFPPPPPLPVRVPAPAATPAAESTTIPSTSKAKTKGAAVPKPKKVLVGEYKPICEQVWCTDNQKNKTAFRQHWSTLTEQERQDWGLGLLAKRKADAEQHGNEWVSTKTNRIEWFSIGITGAVNNLPTLSATHGNPTTRVGLHRSFRSIPVRLMKILALPHPIPSTTGFGRFRSNSPNDVSDGADHGHLDVHTLTSFKFTTTTMLTAHRDLGNGPAGHGFLPAIWYGPGANNRPSIRIRIGVSIGRGTSFDHRQTTPPTRNRMGSESDREFELGVFDAIAMRLARRVGKV</sequence>
<evidence type="ECO:0000313" key="2">
    <source>
        <dbReference type="Proteomes" id="UP000308600"/>
    </source>
</evidence>
<reference evidence="1 2" key="1">
    <citation type="journal article" date="2019" name="Nat. Ecol. Evol.">
        <title>Megaphylogeny resolves global patterns of mushroom evolution.</title>
        <authorList>
            <person name="Varga T."/>
            <person name="Krizsan K."/>
            <person name="Foldi C."/>
            <person name="Dima B."/>
            <person name="Sanchez-Garcia M."/>
            <person name="Sanchez-Ramirez S."/>
            <person name="Szollosi G.J."/>
            <person name="Szarkandi J.G."/>
            <person name="Papp V."/>
            <person name="Albert L."/>
            <person name="Andreopoulos W."/>
            <person name="Angelini C."/>
            <person name="Antonin V."/>
            <person name="Barry K.W."/>
            <person name="Bougher N.L."/>
            <person name="Buchanan P."/>
            <person name="Buyck B."/>
            <person name="Bense V."/>
            <person name="Catcheside P."/>
            <person name="Chovatia M."/>
            <person name="Cooper J."/>
            <person name="Damon W."/>
            <person name="Desjardin D."/>
            <person name="Finy P."/>
            <person name="Geml J."/>
            <person name="Haridas S."/>
            <person name="Hughes K."/>
            <person name="Justo A."/>
            <person name="Karasinski D."/>
            <person name="Kautmanova I."/>
            <person name="Kiss B."/>
            <person name="Kocsube S."/>
            <person name="Kotiranta H."/>
            <person name="LaButti K.M."/>
            <person name="Lechner B.E."/>
            <person name="Liimatainen K."/>
            <person name="Lipzen A."/>
            <person name="Lukacs Z."/>
            <person name="Mihaltcheva S."/>
            <person name="Morgado L.N."/>
            <person name="Niskanen T."/>
            <person name="Noordeloos M.E."/>
            <person name="Ohm R.A."/>
            <person name="Ortiz-Santana B."/>
            <person name="Ovrebo C."/>
            <person name="Racz N."/>
            <person name="Riley R."/>
            <person name="Savchenko A."/>
            <person name="Shiryaev A."/>
            <person name="Soop K."/>
            <person name="Spirin V."/>
            <person name="Szebenyi C."/>
            <person name="Tomsovsky M."/>
            <person name="Tulloss R.E."/>
            <person name="Uehling J."/>
            <person name="Grigoriev I.V."/>
            <person name="Vagvolgyi C."/>
            <person name="Papp T."/>
            <person name="Martin F.M."/>
            <person name="Miettinen O."/>
            <person name="Hibbett D.S."/>
            <person name="Nagy L.G."/>
        </authorList>
    </citation>
    <scope>NUCLEOTIDE SEQUENCE [LARGE SCALE GENOMIC DNA]</scope>
    <source>
        <strain evidence="1 2">NL-1719</strain>
    </source>
</reference>
<dbReference type="EMBL" id="ML208356">
    <property type="protein sequence ID" value="TFK68218.1"/>
    <property type="molecule type" value="Genomic_DNA"/>
</dbReference>
<organism evidence="1 2">
    <name type="scientific">Pluteus cervinus</name>
    <dbReference type="NCBI Taxonomy" id="181527"/>
    <lineage>
        <taxon>Eukaryota</taxon>
        <taxon>Fungi</taxon>
        <taxon>Dikarya</taxon>
        <taxon>Basidiomycota</taxon>
        <taxon>Agaricomycotina</taxon>
        <taxon>Agaricomycetes</taxon>
        <taxon>Agaricomycetidae</taxon>
        <taxon>Agaricales</taxon>
        <taxon>Pluteineae</taxon>
        <taxon>Pluteaceae</taxon>
        <taxon>Pluteus</taxon>
    </lineage>
</organism>